<dbReference type="Gene3D" id="3.10.20.90">
    <property type="entry name" value="Phosphatidylinositol 3-kinase Catalytic Subunit, Chain A, domain 1"/>
    <property type="match status" value="1"/>
</dbReference>
<evidence type="ECO:0000256" key="1">
    <source>
        <dbReference type="SAM" id="MobiDB-lite"/>
    </source>
</evidence>
<dbReference type="InterPro" id="IPR000270">
    <property type="entry name" value="PB1_dom"/>
</dbReference>
<feature type="compositionally biased region" description="Basic and acidic residues" evidence="1">
    <location>
        <begin position="202"/>
        <end position="216"/>
    </location>
</feature>
<feature type="compositionally biased region" description="Polar residues" evidence="1">
    <location>
        <begin position="369"/>
        <end position="381"/>
    </location>
</feature>
<dbReference type="EMBL" id="HG001566">
    <property type="protein sequence ID" value="CDF32735.1"/>
    <property type="molecule type" value="Genomic_DNA"/>
</dbReference>
<gene>
    <name evidence="3" type="ORF">CHC_T00001646001</name>
</gene>
<name>R7Q5J2_CHOCR</name>
<dbReference type="SUPFAM" id="SSF54277">
    <property type="entry name" value="CAD &amp; PB1 domains"/>
    <property type="match status" value="1"/>
</dbReference>
<feature type="compositionally biased region" description="Polar residues" evidence="1">
    <location>
        <begin position="345"/>
        <end position="354"/>
    </location>
</feature>
<dbReference type="PROSITE" id="PS51745">
    <property type="entry name" value="PB1"/>
    <property type="match status" value="1"/>
</dbReference>
<feature type="compositionally biased region" description="Polar residues" evidence="1">
    <location>
        <begin position="326"/>
        <end position="338"/>
    </location>
</feature>
<keyword evidence="4" id="KW-1185">Reference proteome</keyword>
<dbReference type="GeneID" id="17320227"/>
<dbReference type="Pfam" id="PF00564">
    <property type="entry name" value="PB1"/>
    <property type="match status" value="1"/>
</dbReference>
<reference evidence="4" key="1">
    <citation type="journal article" date="2013" name="Proc. Natl. Acad. Sci. U.S.A.">
        <title>Genome structure and metabolic features in the red seaweed Chondrus crispus shed light on evolution of the Archaeplastida.</title>
        <authorList>
            <person name="Collen J."/>
            <person name="Porcel B."/>
            <person name="Carre W."/>
            <person name="Ball S.G."/>
            <person name="Chaparro C."/>
            <person name="Tonon T."/>
            <person name="Barbeyron T."/>
            <person name="Michel G."/>
            <person name="Noel B."/>
            <person name="Valentin K."/>
            <person name="Elias M."/>
            <person name="Artiguenave F."/>
            <person name="Arun A."/>
            <person name="Aury J.M."/>
            <person name="Barbosa-Neto J.F."/>
            <person name="Bothwell J.H."/>
            <person name="Bouget F.Y."/>
            <person name="Brillet L."/>
            <person name="Cabello-Hurtado F."/>
            <person name="Capella-Gutierrez S."/>
            <person name="Charrier B."/>
            <person name="Cladiere L."/>
            <person name="Cock J.M."/>
            <person name="Coelho S.M."/>
            <person name="Colleoni C."/>
            <person name="Czjzek M."/>
            <person name="Da Silva C."/>
            <person name="Delage L."/>
            <person name="Denoeud F."/>
            <person name="Deschamps P."/>
            <person name="Dittami S.M."/>
            <person name="Gabaldon T."/>
            <person name="Gachon C.M."/>
            <person name="Groisillier A."/>
            <person name="Herve C."/>
            <person name="Jabbari K."/>
            <person name="Katinka M."/>
            <person name="Kloareg B."/>
            <person name="Kowalczyk N."/>
            <person name="Labadie K."/>
            <person name="Leblanc C."/>
            <person name="Lopez P.J."/>
            <person name="McLachlan D.H."/>
            <person name="Meslet-Cladiere L."/>
            <person name="Moustafa A."/>
            <person name="Nehr Z."/>
            <person name="Nyvall Collen P."/>
            <person name="Panaud O."/>
            <person name="Partensky F."/>
            <person name="Poulain J."/>
            <person name="Rensing S.A."/>
            <person name="Rousvoal S."/>
            <person name="Samson G."/>
            <person name="Symeonidi A."/>
            <person name="Weissenbach J."/>
            <person name="Zambounis A."/>
            <person name="Wincker P."/>
            <person name="Boyen C."/>
        </authorList>
    </citation>
    <scope>NUCLEOTIDE SEQUENCE [LARGE SCALE GENOMIC DNA]</scope>
    <source>
        <strain evidence="4">cv. Stackhouse</strain>
    </source>
</reference>
<accession>R7Q5J2</accession>
<evidence type="ECO:0000313" key="3">
    <source>
        <dbReference type="EMBL" id="CDF32735.1"/>
    </source>
</evidence>
<dbReference type="AlphaFoldDB" id="R7Q5J2"/>
<feature type="region of interest" description="Disordered" evidence="1">
    <location>
        <begin position="326"/>
        <end position="386"/>
    </location>
</feature>
<dbReference type="CDD" id="cd05992">
    <property type="entry name" value="PB1"/>
    <property type="match status" value="1"/>
</dbReference>
<feature type="compositionally biased region" description="Basic and acidic residues" evidence="1">
    <location>
        <begin position="229"/>
        <end position="264"/>
    </location>
</feature>
<feature type="domain" description="PB1" evidence="2">
    <location>
        <begin position="420"/>
        <end position="501"/>
    </location>
</feature>
<organism evidence="3 4">
    <name type="scientific">Chondrus crispus</name>
    <name type="common">Carrageen Irish moss</name>
    <name type="synonym">Polymorpha crispa</name>
    <dbReference type="NCBI Taxonomy" id="2769"/>
    <lineage>
        <taxon>Eukaryota</taxon>
        <taxon>Rhodophyta</taxon>
        <taxon>Florideophyceae</taxon>
        <taxon>Rhodymeniophycidae</taxon>
        <taxon>Gigartinales</taxon>
        <taxon>Gigartinaceae</taxon>
        <taxon>Chondrus</taxon>
    </lineage>
</organism>
<evidence type="ECO:0000259" key="2">
    <source>
        <dbReference type="PROSITE" id="PS51745"/>
    </source>
</evidence>
<protein>
    <recommendedName>
        <fullName evidence="2">PB1 domain-containing protein</fullName>
    </recommendedName>
</protein>
<dbReference type="InterPro" id="IPR053793">
    <property type="entry name" value="PB1-like"/>
</dbReference>
<feature type="region of interest" description="Disordered" evidence="1">
    <location>
        <begin position="169"/>
        <end position="287"/>
    </location>
</feature>
<feature type="compositionally biased region" description="Acidic residues" evidence="1">
    <location>
        <begin position="265"/>
        <end position="280"/>
    </location>
</feature>
<dbReference type="RefSeq" id="XP_005712506.1">
    <property type="nucleotide sequence ID" value="XM_005712449.1"/>
</dbReference>
<dbReference type="KEGG" id="ccp:CHC_T00001646001"/>
<dbReference type="Gramene" id="CDF32735">
    <property type="protein sequence ID" value="CDF32735"/>
    <property type="gene ID" value="CHC_T00001646001"/>
</dbReference>
<proteinExistence type="predicted"/>
<dbReference type="SMART" id="SM00666">
    <property type="entry name" value="PB1"/>
    <property type="match status" value="1"/>
</dbReference>
<dbReference type="Proteomes" id="UP000012073">
    <property type="component" value="Unassembled WGS sequence"/>
</dbReference>
<evidence type="ECO:0000313" key="4">
    <source>
        <dbReference type="Proteomes" id="UP000012073"/>
    </source>
</evidence>
<sequence>MPRACLSCSCPGPSSSRFTGPDGFRTLCKPCSNSYRDCRLRLHMSPSGVSVQPSAGSTPARHLGFNTRQFLPNRDDFLSPIVEARPVVKNLCRRPFAKGISSGSAEACVACGNDNSNLYPGPDGQTTLCATCYKRLTDCRLRLWRSRSGIITARPTPGYEKVVAVGFNNNNNKRIPTQPRVRTAKKREHESLPSHRPRKLIRGADREKRGTKERSTEPSWDPSLNAAGRAREENQAAVVKAEKHLENVLHSEKEADDDSGSRDESIDDDEDDDDVVENESDAAKELGLEVRQLKLRGRVVHISGLNNPPTSPPSRPRRLRKAVSEINGQSTEHVTTAESDIDVSGQLQKSGSQGDRNRGRPAGEAFVPTSRQAQGAPGNTNTRRESGLRTHGIIHSPLSPSLLKSGPFIEALRSRAMSFGVKASCTYGWQTQRRFVSVAYGLRFLSFKQVLCEIFDMDGVAFTVCYVDDDGDEIGISEDSDMRPMFDLAKGKQGALRVRLRPP</sequence>